<feature type="compositionally biased region" description="Polar residues" evidence="1">
    <location>
        <begin position="202"/>
        <end position="212"/>
    </location>
</feature>
<accession>A0AA38VKE9</accession>
<dbReference type="AlphaFoldDB" id="A0AA38VKE9"/>
<evidence type="ECO:0000313" key="2">
    <source>
        <dbReference type="EMBL" id="KAJ9137434.1"/>
    </source>
</evidence>
<protein>
    <submittedName>
        <fullName evidence="2">Uncharacterized protein</fullName>
    </submittedName>
</protein>
<sequence length="470" mass="52031">MLGLAAKKVVESPFADEVHKDRRNLKCQSASILALTNATKLNPQNAMAIRRSKTTREARKSTITKQQSVLKKMTNALTDRLHLTAHRATEIEPHEADGDRGSGFYDYQTNQFVRDVVADIPTQKRHLPSRLAEIIGREEPNKDIRDMRYASSEAICDRKRSKSSTSTEACEDPFADTNCNEQFTTEFVNRLKATTPPKDGQKSTPATPSASPANMDALLRDSINSLLPFPPLGALTPRIIVERRRSYGVDGHSKQLGMARGMSTSIFALSVDLDAVEAVSDESSDDDSDGDRRSAEQHLAPTHGYSYQPVLNVPSRKRHPSPNKLDLQVLESRLREKWPETLSQATEKAKKHPSPLKVDIQALGEQFRQAYPDLIGGNTPNHNKKGACSPSAIRKKSEDETDELALSFATSTLEKRRITRHRKVSSVACLSQAVALDAKSKRQTIAMSKYGGLLTPASHVRVAYPAYHQA</sequence>
<evidence type="ECO:0000313" key="3">
    <source>
        <dbReference type="Proteomes" id="UP001174691"/>
    </source>
</evidence>
<dbReference type="Proteomes" id="UP001174691">
    <property type="component" value="Unassembled WGS sequence"/>
</dbReference>
<reference evidence="2" key="1">
    <citation type="submission" date="2022-07" db="EMBL/GenBank/DDBJ databases">
        <title>Fungi with potential for degradation of polypropylene.</title>
        <authorList>
            <person name="Gostincar C."/>
        </authorList>
    </citation>
    <scope>NUCLEOTIDE SEQUENCE</scope>
    <source>
        <strain evidence="2">EXF-13287</strain>
    </source>
</reference>
<feature type="compositionally biased region" description="Acidic residues" evidence="1">
    <location>
        <begin position="279"/>
        <end position="289"/>
    </location>
</feature>
<evidence type="ECO:0000256" key="1">
    <source>
        <dbReference type="SAM" id="MobiDB-lite"/>
    </source>
</evidence>
<dbReference type="EMBL" id="JANBVN010000159">
    <property type="protein sequence ID" value="KAJ9137434.1"/>
    <property type="molecule type" value="Genomic_DNA"/>
</dbReference>
<feature type="region of interest" description="Disordered" evidence="1">
    <location>
        <begin position="278"/>
        <end position="323"/>
    </location>
</feature>
<comment type="caution">
    <text evidence="2">The sequence shown here is derived from an EMBL/GenBank/DDBJ whole genome shotgun (WGS) entry which is preliminary data.</text>
</comment>
<gene>
    <name evidence="2" type="ORF">NKR19_g8201</name>
</gene>
<organism evidence="2 3">
    <name type="scientific">Coniochaeta hoffmannii</name>
    <dbReference type="NCBI Taxonomy" id="91930"/>
    <lineage>
        <taxon>Eukaryota</taxon>
        <taxon>Fungi</taxon>
        <taxon>Dikarya</taxon>
        <taxon>Ascomycota</taxon>
        <taxon>Pezizomycotina</taxon>
        <taxon>Sordariomycetes</taxon>
        <taxon>Sordariomycetidae</taxon>
        <taxon>Coniochaetales</taxon>
        <taxon>Coniochaetaceae</taxon>
        <taxon>Coniochaeta</taxon>
    </lineage>
</organism>
<feature type="region of interest" description="Disordered" evidence="1">
    <location>
        <begin position="193"/>
        <end position="214"/>
    </location>
</feature>
<keyword evidence="3" id="KW-1185">Reference proteome</keyword>
<name>A0AA38VKE9_9PEZI</name>
<proteinExistence type="predicted"/>